<protein>
    <submittedName>
        <fullName evidence="1">Uncharacterized protein</fullName>
    </submittedName>
</protein>
<gene>
    <name evidence="1" type="ORF">FOXB_12556</name>
</gene>
<dbReference type="PaxDb" id="5507-FOXG_01879P0"/>
<organism evidence="1">
    <name type="scientific">Fusarium oxysporum (strain Fo5176)</name>
    <name type="common">Fusarium vascular wilt</name>
    <dbReference type="NCBI Taxonomy" id="660025"/>
    <lineage>
        <taxon>Eukaryota</taxon>
        <taxon>Fungi</taxon>
        <taxon>Dikarya</taxon>
        <taxon>Ascomycota</taxon>
        <taxon>Pezizomycotina</taxon>
        <taxon>Sordariomycetes</taxon>
        <taxon>Hypocreomycetidae</taxon>
        <taxon>Hypocreales</taxon>
        <taxon>Nectriaceae</taxon>
        <taxon>Fusarium</taxon>
        <taxon>Fusarium oxysporum species complex</taxon>
    </lineage>
</organism>
<dbReference type="AlphaFoldDB" id="F9G1M4"/>
<dbReference type="EMBL" id="AFQF01003127">
    <property type="protein sequence ID" value="EGU76934.1"/>
    <property type="molecule type" value="Genomic_DNA"/>
</dbReference>
<evidence type="ECO:0000313" key="1">
    <source>
        <dbReference type="EMBL" id="EGU76934.1"/>
    </source>
</evidence>
<proteinExistence type="predicted"/>
<accession>F9G1M4</accession>
<dbReference type="OrthoDB" id="10349352at2759"/>
<reference evidence="1" key="1">
    <citation type="journal article" date="2012" name="Mol. Plant Microbe Interact.">
        <title>A highly conserved effector in Fusarium oxysporum is required for full virulence on Arabidopsis.</title>
        <authorList>
            <person name="Thatcher L.F."/>
            <person name="Gardiner D.M."/>
            <person name="Kazan K."/>
            <person name="Manners J."/>
        </authorList>
    </citation>
    <scope>NUCLEOTIDE SEQUENCE [LARGE SCALE GENOMIC DNA]</scope>
    <source>
        <strain evidence="1">Fo5176</strain>
    </source>
</reference>
<sequence>MVGKKRSGNFKTTEGKKKYIYKDSLLEKWSKIGCHKDQRLLTIYQALHCPSPSLSQEAYSLHQVLHRPIHTSVSFLLNVSFIMPYNPRSEVQCIGPPGAEEQKRFSCLSKEGRRLHWRWSEGHVSVLKHDSSAGRSPNPLFQTSLVYVTQLFPTSATAVKGFLGVCVPEREFSLKLDATLDDSKTRSIRSLVNWAKTAQYIEPGTIEPRLSCNRGTHELSPKKGPRTSKIQPSFAAETPLQHGDVLPCITPRQNASTYYCMLIFDIISAAIACCPTHMNPDRRCDVEQRANQGYRERGDCFGMAVQGITLHCIASHRIMYRGEALDKVLVPSRAVLICLWHDEAAAEGHQGLVHPDLTDAWFPTFH</sequence>
<name>F9G1M4_FUSOF</name>
<comment type="caution">
    <text evidence="1">The sequence shown here is derived from an EMBL/GenBank/DDBJ whole genome shotgun (WGS) entry which is preliminary data.</text>
</comment>